<gene>
    <name evidence="1" type="ORF">JANAI62_22450</name>
</gene>
<dbReference type="Proteomes" id="UP000786693">
    <property type="component" value="Unassembled WGS sequence"/>
</dbReference>
<protein>
    <recommendedName>
        <fullName evidence="3">ATPase</fullName>
    </recommendedName>
</protein>
<dbReference type="InterPro" id="IPR027417">
    <property type="entry name" value="P-loop_NTPase"/>
</dbReference>
<evidence type="ECO:0000313" key="1">
    <source>
        <dbReference type="EMBL" id="GIT95622.1"/>
    </source>
</evidence>
<dbReference type="EMBL" id="BPFH01000004">
    <property type="protein sequence ID" value="GIT95622.1"/>
    <property type="molecule type" value="Genomic_DNA"/>
</dbReference>
<dbReference type="Gene3D" id="3.40.50.300">
    <property type="entry name" value="P-loop containing nucleotide triphosphate hydrolases"/>
    <property type="match status" value="1"/>
</dbReference>
<name>A0ABQ4NND3_9RHOB</name>
<keyword evidence="2" id="KW-1185">Reference proteome</keyword>
<evidence type="ECO:0000313" key="2">
    <source>
        <dbReference type="Proteomes" id="UP000786693"/>
    </source>
</evidence>
<dbReference type="RefSeq" id="WP_220749130.1">
    <property type="nucleotide sequence ID" value="NZ_BPFH01000004.1"/>
</dbReference>
<comment type="caution">
    <text evidence="1">The sequence shown here is derived from an EMBL/GenBank/DDBJ whole genome shotgun (WGS) entry which is preliminary data.</text>
</comment>
<evidence type="ECO:0008006" key="3">
    <source>
        <dbReference type="Google" id="ProtNLM"/>
    </source>
</evidence>
<proteinExistence type="predicted"/>
<sequence>MFYETEADWRSATRRRITLFGMSGLGKTHVSQILRGGREDAGEWFHYSIDYRIGTAYMGEHINDNLKREAMKVPFLAKLLRTDSIYIGSNMTFENLSPLSAYLGQPGDPAQGGLPMAEYERRQELHVRAEINALLDTPHFIERARDIYGYDHFICDTGGSICEVVDPEDPEDPALTALSDNTLMIWIEGTPDHAQTLIDRFSRDPKPMCYRPAFLAAQWQAYLDRTGTPADRVNPKEFAVAAYAAAIAERQPRYVAMARNWGVKTTAAEVATVRDAADVSDLVAAALGRGRPTP</sequence>
<reference evidence="1 2" key="1">
    <citation type="submission" date="2021-05" db="EMBL/GenBank/DDBJ databases">
        <title>Bacteria Genome sequencing.</title>
        <authorList>
            <person name="Takabe Y."/>
            <person name="Nakajima Y."/>
            <person name="Suzuki S."/>
            <person name="Shiozaki T."/>
        </authorList>
    </citation>
    <scope>NUCLEOTIDE SEQUENCE [LARGE SCALE GENOMIC DNA]</scope>
    <source>
        <strain evidence="1 2">AI_62</strain>
    </source>
</reference>
<organism evidence="1 2">
    <name type="scientific">Jannaschia pagri</name>
    <dbReference type="NCBI Taxonomy" id="2829797"/>
    <lineage>
        <taxon>Bacteria</taxon>
        <taxon>Pseudomonadati</taxon>
        <taxon>Pseudomonadota</taxon>
        <taxon>Alphaproteobacteria</taxon>
        <taxon>Rhodobacterales</taxon>
        <taxon>Roseobacteraceae</taxon>
        <taxon>Jannaschia</taxon>
    </lineage>
</organism>
<accession>A0ABQ4NND3</accession>